<comment type="caution">
    <text evidence="2">The sequence shown here is derived from an EMBL/GenBank/DDBJ whole genome shotgun (WGS) entry which is preliminary data.</text>
</comment>
<dbReference type="Proteomes" id="UP000019246">
    <property type="component" value="Unassembled WGS sequence"/>
</dbReference>
<accession>W7B698</accession>
<protein>
    <submittedName>
        <fullName evidence="2">Uncharacterized protein</fullName>
    </submittedName>
</protein>
<gene>
    <name evidence="2" type="ORF">MAQA_01937</name>
</gene>
<evidence type="ECO:0000313" key="3">
    <source>
        <dbReference type="Proteomes" id="UP000019246"/>
    </source>
</evidence>
<organism evidence="2 3">
    <name type="scientific">Listeria aquatica FSL S10-1188</name>
    <dbReference type="NCBI Taxonomy" id="1265818"/>
    <lineage>
        <taxon>Bacteria</taxon>
        <taxon>Bacillati</taxon>
        <taxon>Bacillota</taxon>
        <taxon>Bacilli</taxon>
        <taxon>Bacillales</taxon>
        <taxon>Listeriaceae</taxon>
        <taxon>Listeria</taxon>
    </lineage>
</organism>
<proteinExistence type="predicted"/>
<feature type="region of interest" description="Disordered" evidence="1">
    <location>
        <begin position="1"/>
        <end position="22"/>
    </location>
</feature>
<sequence length="72" mass="7886">MGKKSRPKIKPNTQSTSAKNSKKSLVFARIINMPAKNMRMLSISPAFAESPSGKPNKLMGVVLLNLSQEKKT</sequence>
<dbReference type="EMBL" id="AOCG01000002">
    <property type="protein sequence ID" value="EUJ21462.1"/>
    <property type="molecule type" value="Genomic_DNA"/>
</dbReference>
<evidence type="ECO:0000313" key="2">
    <source>
        <dbReference type="EMBL" id="EUJ21462.1"/>
    </source>
</evidence>
<evidence type="ECO:0000256" key="1">
    <source>
        <dbReference type="SAM" id="MobiDB-lite"/>
    </source>
</evidence>
<dbReference type="PATRIC" id="fig|1265818.5.peg.394"/>
<name>W7B698_9LIST</name>
<dbReference type="AlphaFoldDB" id="W7B698"/>
<keyword evidence="3" id="KW-1185">Reference proteome</keyword>
<reference evidence="2 3" key="1">
    <citation type="journal article" date="2014" name="Int. J. Syst. Evol. Microbiol.">
        <title>Listeria floridensis sp. nov., Listeria aquatica sp. nov., Listeria cornellensis sp. nov., Listeria riparia sp. nov. and Listeria grandensis sp. nov., from agricultural and natural environments.</title>
        <authorList>
            <person name="den Bakker H.C."/>
            <person name="Warchocki S."/>
            <person name="Wright E.M."/>
            <person name="Allred A.F."/>
            <person name="Ahlstrom C."/>
            <person name="Manuel C.S."/>
            <person name="Stasiewicz M.J."/>
            <person name="Burrell A."/>
            <person name="Roof S."/>
            <person name="Strawn L."/>
            <person name="Fortes E.D."/>
            <person name="Nightingale K.K."/>
            <person name="Kephart D."/>
            <person name="Wiedmann M."/>
        </authorList>
    </citation>
    <scope>NUCLEOTIDE SEQUENCE [LARGE SCALE GENOMIC DNA]</scope>
    <source>
        <strain evidence="2 3">FSL S10-1188</strain>
    </source>
</reference>